<evidence type="ECO:0000313" key="4">
    <source>
        <dbReference type="Proteomes" id="UP001055093"/>
    </source>
</evidence>
<evidence type="ECO:0000256" key="1">
    <source>
        <dbReference type="ARBA" id="ARBA00023002"/>
    </source>
</evidence>
<dbReference type="Pfam" id="PF01613">
    <property type="entry name" value="Flavin_Reduct"/>
    <property type="match status" value="1"/>
</dbReference>
<dbReference type="Gene3D" id="2.30.110.10">
    <property type="entry name" value="Electron Transport, Fmn-binding Protein, Chain A"/>
    <property type="match status" value="1"/>
</dbReference>
<dbReference type="Proteomes" id="UP001055093">
    <property type="component" value="Unassembled WGS sequence"/>
</dbReference>
<proteinExistence type="predicted"/>
<feature type="domain" description="Flavin reductase like" evidence="2">
    <location>
        <begin position="17"/>
        <end position="166"/>
    </location>
</feature>
<reference evidence="3" key="2">
    <citation type="submission" date="2021-08" db="EMBL/GenBank/DDBJ databases">
        <authorList>
            <person name="Tani A."/>
            <person name="Ola A."/>
            <person name="Ogura Y."/>
            <person name="Katsura K."/>
            <person name="Hayashi T."/>
        </authorList>
    </citation>
    <scope>NUCLEOTIDE SEQUENCE</scope>
    <source>
        <strain evidence="3">DSM 14458</strain>
    </source>
</reference>
<dbReference type="PANTHER" id="PTHR30466">
    <property type="entry name" value="FLAVIN REDUCTASE"/>
    <property type="match status" value="1"/>
</dbReference>
<accession>A0ABQ4USM8</accession>
<reference evidence="3" key="1">
    <citation type="journal article" date="2021" name="Front. Microbiol.">
        <title>Comprehensive Comparative Genomics and Phenotyping of Methylobacterium Species.</title>
        <authorList>
            <person name="Alessa O."/>
            <person name="Ogura Y."/>
            <person name="Fujitani Y."/>
            <person name="Takami H."/>
            <person name="Hayashi T."/>
            <person name="Sahin N."/>
            <person name="Tani A."/>
        </authorList>
    </citation>
    <scope>NUCLEOTIDE SEQUENCE</scope>
    <source>
        <strain evidence="3">DSM 14458</strain>
    </source>
</reference>
<protein>
    <submittedName>
        <fullName evidence="3">FMN reductase (NADH) RutF</fullName>
    </submittedName>
</protein>
<dbReference type="EMBL" id="BPRE01000002">
    <property type="protein sequence ID" value="GJE74393.1"/>
    <property type="molecule type" value="Genomic_DNA"/>
</dbReference>
<organism evidence="3 4">
    <name type="scientific">Methylorubrum suomiense</name>
    <dbReference type="NCBI Taxonomy" id="144191"/>
    <lineage>
        <taxon>Bacteria</taxon>
        <taxon>Pseudomonadati</taxon>
        <taxon>Pseudomonadota</taxon>
        <taxon>Alphaproteobacteria</taxon>
        <taxon>Hyphomicrobiales</taxon>
        <taxon>Methylobacteriaceae</taxon>
        <taxon>Methylorubrum</taxon>
    </lineage>
</organism>
<evidence type="ECO:0000259" key="2">
    <source>
        <dbReference type="SMART" id="SM00903"/>
    </source>
</evidence>
<dbReference type="SUPFAM" id="SSF50475">
    <property type="entry name" value="FMN-binding split barrel"/>
    <property type="match status" value="1"/>
</dbReference>
<dbReference type="InterPro" id="IPR050268">
    <property type="entry name" value="NADH-dep_flavin_reductase"/>
</dbReference>
<name>A0ABQ4USM8_9HYPH</name>
<dbReference type="PANTHER" id="PTHR30466:SF1">
    <property type="entry name" value="FMN REDUCTASE (NADH) RUTF"/>
    <property type="match status" value="1"/>
</dbReference>
<comment type="caution">
    <text evidence="3">The sequence shown here is derived from an EMBL/GenBank/DDBJ whole genome shotgun (WGS) entry which is preliminary data.</text>
</comment>
<sequence>MISPEPAIDAAAYREAMAQVASAVHLVTSDGPGGRSGFTATAVCSVSDAPPTLLVCLNRSASAYPVFQANDSLCVNTLAASQQPLAEAFGGALPRSERFSVARWDRLVTGAPVLSGALAAFDCRIADRSIVGTHEILICEVVALTIAPAHDEPDGSLLYAGRRYRIMPPAADADDVTPGRA</sequence>
<dbReference type="InterPro" id="IPR002563">
    <property type="entry name" value="Flavin_Rdtase-like_dom"/>
</dbReference>
<keyword evidence="1" id="KW-0560">Oxidoreductase</keyword>
<evidence type="ECO:0000313" key="3">
    <source>
        <dbReference type="EMBL" id="GJE74393.1"/>
    </source>
</evidence>
<gene>
    <name evidence="3" type="primary">rutF_1</name>
    <name evidence="3" type="ORF">BGCPKDLD_0962</name>
</gene>
<dbReference type="SMART" id="SM00903">
    <property type="entry name" value="Flavin_Reduct"/>
    <property type="match status" value="1"/>
</dbReference>
<dbReference type="RefSeq" id="WP_238307665.1">
    <property type="nucleotide sequence ID" value="NZ_BPRE01000002.1"/>
</dbReference>
<keyword evidence="4" id="KW-1185">Reference proteome</keyword>
<dbReference type="InterPro" id="IPR012349">
    <property type="entry name" value="Split_barrel_FMN-bd"/>
</dbReference>